<reference evidence="1 2" key="1">
    <citation type="journal article" date="2014" name="Int. J. Syst. Evol. Microbiol.">
        <title>Complete genome sequence of Corynebacterium casei LMG S-19264T (=DSM 44701T), isolated from a smear-ripened cheese.</title>
        <authorList>
            <consortium name="US DOE Joint Genome Institute (JGI-PGF)"/>
            <person name="Walter F."/>
            <person name="Albersmeier A."/>
            <person name="Kalinowski J."/>
            <person name="Ruckert C."/>
        </authorList>
    </citation>
    <scope>NUCLEOTIDE SEQUENCE [LARGE SCALE GENOMIC DNA]</scope>
    <source>
        <strain evidence="1 2">NBRC 110095</strain>
    </source>
</reference>
<dbReference type="Proteomes" id="UP001156870">
    <property type="component" value="Unassembled WGS sequence"/>
</dbReference>
<protein>
    <recommendedName>
        <fullName evidence="3">Restriction endonuclease</fullName>
    </recommendedName>
</protein>
<dbReference type="RefSeq" id="WP_232592576.1">
    <property type="nucleotide sequence ID" value="NZ_BSPD01000085.1"/>
</dbReference>
<evidence type="ECO:0000313" key="1">
    <source>
        <dbReference type="EMBL" id="GLS27656.1"/>
    </source>
</evidence>
<keyword evidence="2" id="KW-1185">Reference proteome</keyword>
<comment type="caution">
    <text evidence="1">The sequence shown here is derived from an EMBL/GenBank/DDBJ whole genome shotgun (WGS) entry which is preliminary data.</text>
</comment>
<name>A0AA37TC94_9GAMM</name>
<evidence type="ECO:0000313" key="2">
    <source>
        <dbReference type="Proteomes" id="UP001156870"/>
    </source>
</evidence>
<sequence length="156" mass="17204">MYSALPRSSSERIDNIGGRELGKCWESLIVEACKGAPGYKPALRVGGDEPCDLRLGQYAIDTKYRIGSGDSGTLKKFKDYGGLLRDKGYTPILLFLRKDNLPAAITACKNGGWEIYTEQASFDFVREKCGFDIKNYLTTKARSYLLTRLSGLASGL</sequence>
<accession>A0AA37TC94</accession>
<gene>
    <name evidence="1" type="ORF">GCM10007877_33750</name>
</gene>
<proteinExistence type="predicted"/>
<organism evidence="1 2">
    <name type="scientific">Marinibactrum halimedae</name>
    <dbReference type="NCBI Taxonomy" id="1444977"/>
    <lineage>
        <taxon>Bacteria</taxon>
        <taxon>Pseudomonadati</taxon>
        <taxon>Pseudomonadota</taxon>
        <taxon>Gammaproteobacteria</taxon>
        <taxon>Cellvibrionales</taxon>
        <taxon>Cellvibrionaceae</taxon>
        <taxon>Marinibactrum</taxon>
    </lineage>
</organism>
<dbReference type="AlphaFoldDB" id="A0AA37TC94"/>
<dbReference type="EMBL" id="BSPD01000085">
    <property type="protein sequence ID" value="GLS27656.1"/>
    <property type="molecule type" value="Genomic_DNA"/>
</dbReference>
<evidence type="ECO:0008006" key="3">
    <source>
        <dbReference type="Google" id="ProtNLM"/>
    </source>
</evidence>